<dbReference type="Proteomes" id="UP000309872">
    <property type="component" value="Unassembled WGS sequence"/>
</dbReference>
<gene>
    <name evidence="2" type="ORF">FAZ19_07585</name>
</gene>
<evidence type="ECO:0000259" key="1">
    <source>
        <dbReference type="Pfam" id="PF02469"/>
    </source>
</evidence>
<comment type="caution">
    <text evidence="2">The sequence shown here is derived from an EMBL/GenBank/DDBJ whole genome shotgun (WGS) entry which is preliminary data.</text>
</comment>
<dbReference type="PROSITE" id="PS51257">
    <property type="entry name" value="PROKAR_LIPOPROTEIN"/>
    <property type="match status" value="1"/>
</dbReference>
<dbReference type="RefSeq" id="WP_136820120.1">
    <property type="nucleotide sequence ID" value="NZ_BMJX01000002.1"/>
</dbReference>
<reference evidence="2 3" key="1">
    <citation type="submission" date="2019-04" db="EMBL/GenBank/DDBJ databases">
        <title>Sphingobacterium olei sp. nov., isolated from oil-contaminated soil.</title>
        <authorList>
            <person name="Liu B."/>
        </authorList>
    </citation>
    <scope>NUCLEOTIDE SEQUENCE [LARGE SCALE GENOMIC DNA]</scope>
    <source>
        <strain evidence="2 3">Y3L14</strain>
    </source>
</reference>
<dbReference type="EMBL" id="SUKA01000002">
    <property type="protein sequence ID" value="TJY66771.1"/>
    <property type="molecule type" value="Genomic_DNA"/>
</dbReference>
<feature type="domain" description="FAS1" evidence="1">
    <location>
        <begin position="51"/>
        <end position="200"/>
    </location>
</feature>
<sequence>MKLLLSLCCCIGILLSGCDDAYYNDGGLLDNQIGVYEGTTMSYLESQPALFDTLTTLIKLNNMEEEVNRKGSTFFAPQNYSIYNYLLLKYPDPENRPKTLEAIPAGDMAEMAEYISDYIIPNEQIVRSDLSTVYSYSTTLSDKKARFNLVREDYLGNINMGAAYMIYSVNINPPATPEFYSPAKVVVTDVATTTGTVHVLISDTHIFGFN</sequence>
<name>A0A4U0H4Y0_9SPHI</name>
<dbReference type="AlphaFoldDB" id="A0A4U0H4Y0"/>
<dbReference type="Gene3D" id="2.30.180.10">
    <property type="entry name" value="FAS1 domain"/>
    <property type="match status" value="1"/>
</dbReference>
<dbReference type="SUPFAM" id="SSF82153">
    <property type="entry name" value="FAS1 domain"/>
    <property type="match status" value="1"/>
</dbReference>
<dbReference type="InterPro" id="IPR036378">
    <property type="entry name" value="FAS1_dom_sf"/>
</dbReference>
<dbReference type="InterPro" id="IPR000782">
    <property type="entry name" value="FAS1_domain"/>
</dbReference>
<dbReference type="OrthoDB" id="1097608at2"/>
<evidence type="ECO:0000313" key="3">
    <source>
        <dbReference type="Proteomes" id="UP000309872"/>
    </source>
</evidence>
<organism evidence="2 3">
    <name type="scientific">Sphingobacterium alkalisoli</name>
    <dbReference type="NCBI Taxonomy" id="1874115"/>
    <lineage>
        <taxon>Bacteria</taxon>
        <taxon>Pseudomonadati</taxon>
        <taxon>Bacteroidota</taxon>
        <taxon>Sphingobacteriia</taxon>
        <taxon>Sphingobacteriales</taxon>
        <taxon>Sphingobacteriaceae</taxon>
        <taxon>Sphingobacterium</taxon>
    </lineage>
</organism>
<evidence type="ECO:0000313" key="2">
    <source>
        <dbReference type="EMBL" id="TJY66771.1"/>
    </source>
</evidence>
<protein>
    <recommendedName>
        <fullName evidence="1">FAS1 domain-containing protein</fullName>
    </recommendedName>
</protein>
<keyword evidence="3" id="KW-1185">Reference proteome</keyword>
<proteinExistence type="predicted"/>
<dbReference type="Pfam" id="PF02469">
    <property type="entry name" value="Fasciclin"/>
    <property type="match status" value="1"/>
</dbReference>
<accession>A0A4U0H4Y0</accession>